<dbReference type="NCBIfam" id="NF001453">
    <property type="entry name" value="PRK00312.1"/>
    <property type="match status" value="1"/>
</dbReference>
<keyword evidence="9" id="KW-1185">Reference proteome</keyword>
<dbReference type="NCBIfam" id="TIGR00080">
    <property type="entry name" value="pimt"/>
    <property type="match status" value="1"/>
</dbReference>
<dbReference type="OrthoDB" id="9810066at2"/>
<keyword evidence="4 7" id="KW-0489">Methyltransferase</keyword>
<reference evidence="8" key="1">
    <citation type="submission" date="2015-12" db="EMBL/GenBank/DDBJ databases">
        <authorList>
            <person name="Tikhonova T.V."/>
            <person name="Pavlov A.R."/>
            <person name="Beletsky A.V."/>
            <person name="Mardanov A.V."/>
            <person name="Sorokin D.Y."/>
            <person name="Ravin N.V."/>
            <person name="Popov V.O."/>
        </authorList>
    </citation>
    <scope>NUCLEOTIDE SEQUENCE</scope>
    <source>
        <strain evidence="8">DSM 14787</strain>
    </source>
</reference>
<gene>
    <name evidence="8" type="primary">pcm2 [H]</name>
    <name evidence="7" type="synonym">pcm</name>
    <name evidence="8" type="ordered locus">TVNIR_1344</name>
</gene>
<comment type="function">
    <text evidence="7">Catalyzes the methyl esterification of L-isoaspartyl residues in peptides and proteins that result from spontaneous decomposition of normal L-aspartyl and L-asparaginyl residues. It plays a role in the repair and/or degradation of damaged proteins.</text>
</comment>
<dbReference type="AlphaFoldDB" id="L0DVK5"/>
<evidence type="ECO:0000313" key="8">
    <source>
        <dbReference type="EMBL" id="AGA33015.1"/>
    </source>
</evidence>
<dbReference type="Pfam" id="PF01135">
    <property type="entry name" value="PCMT"/>
    <property type="match status" value="1"/>
</dbReference>
<evidence type="ECO:0000256" key="6">
    <source>
        <dbReference type="ARBA" id="ARBA00022691"/>
    </source>
</evidence>
<evidence type="ECO:0000256" key="7">
    <source>
        <dbReference type="HAMAP-Rule" id="MF_00090"/>
    </source>
</evidence>
<dbReference type="KEGG" id="tni:TVNIR_1344"/>
<keyword evidence="6 7" id="KW-0949">S-adenosyl-L-methionine</keyword>
<proteinExistence type="inferred from homology"/>
<dbReference type="HAMAP" id="MF_00090">
    <property type="entry name" value="PIMT"/>
    <property type="match status" value="1"/>
</dbReference>
<dbReference type="HOGENOM" id="CLU_055432_2_0_6"/>
<dbReference type="SUPFAM" id="SSF53335">
    <property type="entry name" value="S-adenosyl-L-methionine-dependent methyltransferases"/>
    <property type="match status" value="1"/>
</dbReference>
<dbReference type="PANTHER" id="PTHR11579">
    <property type="entry name" value="PROTEIN-L-ISOASPARTATE O-METHYLTRANSFERASE"/>
    <property type="match status" value="1"/>
</dbReference>
<dbReference type="GO" id="GO:0032259">
    <property type="term" value="P:methylation"/>
    <property type="evidence" value="ECO:0007669"/>
    <property type="project" value="UniProtKB-KW"/>
</dbReference>
<sequence>MVSSRKQRIDTLVAEVEREFQETSGSTGISAPDARLVEALRRVPRDAFVPDDSARFAWENRALSIGHGQTISQPFVVALMTQLLELTPESRVLEIGTGSGYQAALLAELAQEVFSIEVVPELARSAAENLQRQGYRNVRVRAGDGRRGWPEAAPFDAVIVTAGAESIPPALVEQLKPGGHLVIPVDSHWLGQDLVLVTRGADGTLHRRAVLSVIFVPLVGGEGGTVDPWS</sequence>
<dbReference type="Proteomes" id="UP000010809">
    <property type="component" value="Chromosome"/>
</dbReference>
<dbReference type="GO" id="GO:0030091">
    <property type="term" value="P:protein repair"/>
    <property type="evidence" value="ECO:0007669"/>
    <property type="project" value="UniProtKB-UniRule"/>
</dbReference>
<comment type="similarity">
    <text evidence="2 7">Belongs to the methyltransferase superfamily. L-isoaspartyl/D-aspartyl protein methyltransferase family.</text>
</comment>
<keyword evidence="5 7" id="KW-0808">Transferase</keyword>
<accession>L0DVK5</accession>
<dbReference type="EC" id="2.1.1.77" evidence="7"/>
<dbReference type="FunFam" id="3.40.50.150:FF:000010">
    <property type="entry name" value="Protein-L-isoaspartate O-methyltransferase"/>
    <property type="match status" value="1"/>
</dbReference>
<dbReference type="eggNOG" id="COG2518">
    <property type="taxonomic scope" value="Bacteria"/>
</dbReference>
<comment type="catalytic activity">
    <reaction evidence="7">
        <text>[protein]-L-isoaspartate + S-adenosyl-L-methionine = [protein]-L-isoaspartate alpha-methyl ester + S-adenosyl-L-homocysteine</text>
        <dbReference type="Rhea" id="RHEA:12705"/>
        <dbReference type="Rhea" id="RHEA-COMP:12143"/>
        <dbReference type="Rhea" id="RHEA-COMP:12144"/>
        <dbReference type="ChEBI" id="CHEBI:57856"/>
        <dbReference type="ChEBI" id="CHEBI:59789"/>
        <dbReference type="ChEBI" id="CHEBI:90596"/>
        <dbReference type="ChEBI" id="CHEBI:90598"/>
        <dbReference type="EC" id="2.1.1.77"/>
    </reaction>
</comment>
<comment type="subcellular location">
    <subcellularLocation>
        <location evidence="1 7">Cytoplasm</location>
    </subcellularLocation>
</comment>
<evidence type="ECO:0000313" key="9">
    <source>
        <dbReference type="Proteomes" id="UP000010809"/>
    </source>
</evidence>
<protein>
    <recommendedName>
        <fullName evidence="7">Protein-L-isoaspartate O-methyltransferase</fullName>
        <ecNumber evidence="7">2.1.1.77</ecNumber>
    </recommendedName>
    <alternativeName>
        <fullName evidence="7">L-isoaspartyl protein carboxyl methyltransferase</fullName>
    </alternativeName>
    <alternativeName>
        <fullName evidence="7">Protein L-isoaspartyl methyltransferase</fullName>
    </alternativeName>
    <alternativeName>
        <fullName evidence="7">Protein-beta-aspartate methyltransferase</fullName>
        <shortName evidence="7">PIMT</shortName>
    </alternativeName>
</protein>
<dbReference type="GO" id="GO:0005737">
    <property type="term" value="C:cytoplasm"/>
    <property type="evidence" value="ECO:0007669"/>
    <property type="project" value="UniProtKB-SubCell"/>
</dbReference>
<dbReference type="Gene3D" id="3.40.50.150">
    <property type="entry name" value="Vaccinia Virus protein VP39"/>
    <property type="match status" value="1"/>
</dbReference>
<dbReference type="CDD" id="cd02440">
    <property type="entry name" value="AdoMet_MTases"/>
    <property type="match status" value="1"/>
</dbReference>
<organism evidence="8 9">
    <name type="scientific">Thioalkalivibrio nitratireducens (strain DSM 14787 / UNIQEM 213 / ALEN2)</name>
    <dbReference type="NCBI Taxonomy" id="1255043"/>
    <lineage>
        <taxon>Bacteria</taxon>
        <taxon>Pseudomonadati</taxon>
        <taxon>Pseudomonadota</taxon>
        <taxon>Gammaproteobacteria</taxon>
        <taxon>Chromatiales</taxon>
        <taxon>Ectothiorhodospiraceae</taxon>
        <taxon>Thioalkalivibrio</taxon>
    </lineage>
</organism>
<dbReference type="GO" id="GO:0004719">
    <property type="term" value="F:protein-L-isoaspartate (D-aspartate) O-methyltransferase activity"/>
    <property type="evidence" value="ECO:0007669"/>
    <property type="project" value="UniProtKB-UniRule"/>
</dbReference>
<dbReference type="STRING" id="1255043.TVNIR_1344"/>
<dbReference type="EMBL" id="CP003989">
    <property type="protein sequence ID" value="AGA33015.1"/>
    <property type="molecule type" value="Genomic_DNA"/>
</dbReference>
<evidence type="ECO:0000256" key="1">
    <source>
        <dbReference type="ARBA" id="ARBA00004496"/>
    </source>
</evidence>
<dbReference type="InterPro" id="IPR029063">
    <property type="entry name" value="SAM-dependent_MTases_sf"/>
</dbReference>
<name>L0DVK5_THIND</name>
<dbReference type="InterPro" id="IPR000682">
    <property type="entry name" value="PCMT"/>
</dbReference>
<evidence type="ECO:0000256" key="3">
    <source>
        <dbReference type="ARBA" id="ARBA00022490"/>
    </source>
</evidence>
<evidence type="ECO:0000256" key="2">
    <source>
        <dbReference type="ARBA" id="ARBA00005369"/>
    </source>
</evidence>
<feature type="active site" evidence="7">
    <location>
        <position position="72"/>
    </location>
</feature>
<keyword evidence="3 7" id="KW-0963">Cytoplasm</keyword>
<evidence type="ECO:0000256" key="4">
    <source>
        <dbReference type="ARBA" id="ARBA00022603"/>
    </source>
</evidence>
<evidence type="ECO:0000256" key="5">
    <source>
        <dbReference type="ARBA" id="ARBA00022679"/>
    </source>
</evidence>
<dbReference type="PATRIC" id="fig|1255043.3.peg.1359"/>
<dbReference type="PANTHER" id="PTHR11579:SF0">
    <property type="entry name" value="PROTEIN-L-ISOASPARTATE(D-ASPARTATE) O-METHYLTRANSFERASE"/>
    <property type="match status" value="1"/>
</dbReference>